<dbReference type="InterPro" id="IPR008803">
    <property type="entry name" value="RHD3/Sey1"/>
</dbReference>
<organism evidence="11 12">
    <name type="scientific">Brassica rapa subsp. trilocularis</name>
    <dbReference type="NCBI Taxonomy" id="1813537"/>
    <lineage>
        <taxon>Eukaryota</taxon>
        <taxon>Viridiplantae</taxon>
        <taxon>Streptophyta</taxon>
        <taxon>Embryophyta</taxon>
        <taxon>Tracheophyta</taxon>
        <taxon>Spermatophyta</taxon>
        <taxon>Magnoliopsida</taxon>
        <taxon>eudicotyledons</taxon>
        <taxon>Gunneridae</taxon>
        <taxon>Pentapetalae</taxon>
        <taxon>rosids</taxon>
        <taxon>malvids</taxon>
        <taxon>Brassicales</taxon>
        <taxon>Brassicaceae</taxon>
        <taxon>Brassiceae</taxon>
        <taxon>Brassica</taxon>
    </lineage>
</organism>
<dbReference type="Pfam" id="PF20428">
    <property type="entry name" value="Sey1_3HB"/>
    <property type="match status" value="1"/>
</dbReference>
<dbReference type="InterPro" id="IPR030386">
    <property type="entry name" value="G_GB1_RHD3_dom"/>
</dbReference>
<keyword evidence="12" id="KW-1185">Reference proteome</keyword>
<keyword evidence="2 8" id="KW-0547">Nucleotide-binding</keyword>
<feature type="topological domain" description="Lumenal" evidence="8">
    <location>
        <begin position="818"/>
        <end position="820"/>
    </location>
</feature>
<keyword evidence="1 8" id="KW-0812">Transmembrane</keyword>
<dbReference type="Pfam" id="PF00732">
    <property type="entry name" value="GMC_oxred_N"/>
    <property type="match status" value="1"/>
</dbReference>
<dbReference type="EMBL" id="JADBGQ010000009">
    <property type="protein sequence ID" value="KAG5380194.1"/>
    <property type="molecule type" value="Genomic_DNA"/>
</dbReference>
<dbReference type="PANTHER" id="PTHR45923">
    <property type="entry name" value="PROTEIN SEY1"/>
    <property type="match status" value="1"/>
</dbReference>
<dbReference type="InterPro" id="IPR027417">
    <property type="entry name" value="P-loop_NTPase"/>
</dbReference>
<dbReference type="PANTHER" id="PTHR45923:SF15">
    <property type="entry name" value="PROTEIN ROOT HAIR DEFECTIVE 3 HOMOLOG"/>
    <property type="match status" value="1"/>
</dbReference>
<comment type="similarity">
    <text evidence="8">Belongs to the TRAFAC class dynamin-like GTPase superfamily. GB1/RHD3 GTPase family. RHD3 subfamily.</text>
</comment>
<evidence type="ECO:0000256" key="1">
    <source>
        <dbReference type="ARBA" id="ARBA00022692"/>
    </source>
</evidence>
<dbReference type="Pfam" id="PF05199">
    <property type="entry name" value="GMC_oxred_C"/>
    <property type="match status" value="1"/>
</dbReference>
<feature type="region of interest" description="Disordered" evidence="9">
    <location>
        <begin position="876"/>
        <end position="910"/>
    </location>
</feature>
<dbReference type="HAMAP" id="MF_03109">
    <property type="entry name" value="Sey1"/>
    <property type="match status" value="1"/>
</dbReference>
<feature type="domain" description="GB1/RHD3-type G" evidence="10">
    <location>
        <begin position="149"/>
        <end position="364"/>
    </location>
</feature>
<keyword evidence="5 8" id="KW-1133">Transmembrane helix</keyword>
<feature type="compositionally biased region" description="Low complexity" evidence="9">
    <location>
        <begin position="889"/>
        <end position="902"/>
    </location>
</feature>
<evidence type="ECO:0000256" key="4">
    <source>
        <dbReference type="ARBA" id="ARBA00022824"/>
    </source>
</evidence>
<evidence type="ECO:0000256" key="6">
    <source>
        <dbReference type="ARBA" id="ARBA00023134"/>
    </source>
</evidence>
<evidence type="ECO:0000313" key="12">
    <source>
        <dbReference type="Proteomes" id="UP000823674"/>
    </source>
</evidence>
<comment type="function">
    <text evidence="8">Probable GTP-binding protein that may be involved in cell development.</text>
</comment>
<keyword evidence="6 8" id="KW-0342">GTP-binding</keyword>
<dbReference type="Gene3D" id="3.40.50.300">
    <property type="entry name" value="P-loop containing nucleotide triphosphate hydrolases"/>
    <property type="match status" value="1"/>
</dbReference>
<dbReference type="PROSITE" id="PS00624">
    <property type="entry name" value="GMC_OXRED_2"/>
    <property type="match status" value="1"/>
</dbReference>
<feature type="topological domain" description="Cytoplasmic" evidence="8">
    <location>
        <begin position="1"/>
        <end position="796"/>
    </location>
</feature>
<feature type="binding site" evidence="8">
    <location>
        <begin position="159"/>
        <end position="166"/>
    </location>
    <ligand>
        <name>GTP</name>
        <dbReference type="ChEBI" id="CHEBI:37565"/>
    </ligand>
</feature>
<evidence type="ECO:0000256" key="5">
    <source>
        <dbReference type="ARBA" id="ARBA00022989"/>
    </source>
</evidence>
<reference evidence="11 12" key="1">
    <citation type="submission" date="2021-03" db="EMBL/GenBank/DDBJ databases">
        <authorList>
            <person name="King G.J."/>
            <person name="Bancroft I."/>
            <person name="Baten A."/>
            <person name="Bloomfield J."/>
            <person name="Borpatragohain P."/>
            <person name="He Z."/>
            <person name="Irish N."/>
            <person name="Irwin J."/>
            <person name="Liu K."/>
            <person name="Mauleon R.P."/>
            <person name="Moore J."/>
            <person name="Morris R."/>
            <person name="Ostergaard L."/>
            <person name="Wang B."/>
            <person name="Wells R."/>
        </authorList>
    </citation>
    <scope>NUCLEOTIDE SEQUENCE [LARGE SCALE GENOMIC DNA]</scope>
    <source>
        <strain evidence="11">R-o-18</strain>
        <tissue evidence="11">Leaf</tissue>
    </source>
</reference>
<dbReference type="Gene3D" id="3.50.50.60">
    <property type="entry name" value="FAD/NAD(P)-binding domain"/>
    <property type="match status" value="1"/>
</dbReference>
<dbReference type="SUPFAM" id="SSF51905">
    <property type="entry name" value="FAD/NAD(P)-binding domain"/>
    <property type="match status" value="1"/>
</dbReference>
<name>A0ABQ7L0S0_BRACM</name>
<dbReference type="Pfam" id="PF05879">
    <property type="entry name" value="RHD3_GTPase"/>
    <property type="match status" value="1"/>
</dbReference>
<dbReference type="InterPro" id="IPR036188">
    <property type="entry name" value="FAD/NAD-bd_sf"/>
</dbReference>
<evidence type="ECO:0000259" key="10">
    <source>
        <dbReference type="PROSITE" id="PS51715"/>
    </source>
</evidence>
<dbReference type="InterPro" id="IPR000172">
    <property type="entry name" value="GMC_OxRdtase_N"/>
</dbReference>
<evidence type="ECO:0000256" key="7">
    <source>
        <dbReference type="ARBA" id="ARBA00023136"/>
    </source>
</evidence>
<dbReference type="Gene3D" id="3.30.410.40">
    <property type="match status" value="1"/>
</dbReference>
<evidence type="ECO:0000256" key="9">
    <source>
        <dbReference type="SAM" id="MobiDB-lite"/>
    </source>
</evidence>
<proteinExistence type="inferred from homology"/>
<dbReference type="EC" id="3.6.5.-" evidence="8"/>
<feature type="topological domain" description="Cytoplasmic" evidence="8">
    <location>
        <begin position="842"/>
        <end position="1477"/>
    </location>
</feature>
<gene>
    <name evidence="11" type="primary">A07p036840.1_BraROA</name>
    <name evidence="11" type="ORF">IGI04_028036</name>
</gene>
<dbReference type="Proteomes" id="UP000823674">
    <property type="component" value="Chromosome A07"/>
</dbReference>
<keyword evidence="7 8" id="KW-0472">Membrane</keyword>
<comment type="subcellular location">
    <subcellularLocation>
        <location evidence="8">Endoplasmic reticulum membrane</location>
        <topology evidence="8">Multi-pass membrane protein</topology>
    </subcellularLocation>
</comment>
<evidence type="ECO:0000256" key="8">
    <source>
        <dbReference type="HAMAP-Rule" id="MF_03109"/>
    </source>
</evidence>
<evidence type="ECO:0000256" key="2">
    <source>
        <dbReference type="ARBA" id="ARBA00022741"/>
    </source>
</evidence>
<evidence type="ECO:0000313" key="11">
    <source>
        <dbReference type="EMBL" id="KAG5380194.1"/>
    </source>
</evidence>
<accession>A0ABQ7L0S0</accession>
<keyword evidence="4 8" id="KW-0256">Endoplasmic reticulum</keyword>
<protein>
    <recommendedName>
        <fullName evidence="8">Protein ROOT HAIR DEFECTIVE 3 homolog</fullName>
        <ecNumber evidence="8">3.6.5.-</ecNumber>
    </recommendedName>
    <alternativeName>
        <fullName evidence="8">Protein SEY1 homolog</fullName>
    </alternativeName>
</protein>
<sequence length="1477" mass="164313">MLLNKKREDDATLVDRVTERISKILSSNVISFDEHMKRLYPLLDLNSNEGVQVSGIWGRGSKGRSAFAKHVYKNISPDFEAHCFLEDLWRSEAIIRRDDHVGSELSFPTLICNDKSEGNCSVQLIDGDGTYNVAGIDHFIKEVKLGECGLSYAVVSIMGPQSSGKSTLLNNLFGTNFMEMDAFKGRSQTTKGIWLARCAGIEPCTLVMDLEGTDGRERGEDDTAFEKQSALFALAISDIVLINMWCHDIGREQAANKPLLKTVFQVMMRLFSPRKTTMLFVIRDKTRTPLENLEPVLREDIQKIWDSVPKPEAHKETPMSDFFNVEVVALSSYEEKEEQFKEQVASLRQRFMHSIAPGGLAGDRRGVIPASGFAFSADQIWRVIKENKDLDLPAHKVMVATVRCEEISNEKFAHFITNEDWRKLDEEVQAGPVSSFGKRLTSILGSCLSEYDGEATFFDEGVRSSKRHQLEEKLLQLVNPAFQDVLGHIRWGMLEKFKASFDKALEIGEGFSSASTTWLKACMDQFDEECAGAIIEQANWDTTKVREKLVRDIEAHVSSVRTSKLSELTSQYETKLHTALSEPVEALLEGASDQTWTTVKKLHGRETETAVSGFSSALAAFDIEEETRDKMVKSLQEYSRGVIESKAKEEAGRVLMRMKDRFATIFSNDADSMPRVWTGNEDLRAITKAARSASLKLLSVMAVMRLGDETDNIEKTLSVALLDSTTSKKSITASDPLASSTWDDIPSSRTLITPVHCKSIWRQFKTETEYTVTQAISAQAWLLYSQEANKRGSNWLPPPWAIFALIILGFNEFMTLLRNPLYLGVLFVGFLLLKALWTQLDIPGEFRNGALPGIISISAKFVPTVMNLVKNLAAQGEAPPTANPENRRPSNNTSSNASSSDNPTEHKSKEQKLKFNPYRYTFIDKASTFASSSSSSFSSNGRDSTYDYIVIGGGTAGCPLAATLSRNFSVLVLERGGVPFTNANVSFLRNFHIGLADTSASSASQAFVSTDGVYNARARVLGGGSCINAGFYSRADAAFVKRAGWDPKLVNESYPWVEREIVHQPKLTLWQKALRDSLLEVGVRPFNGYTYDHVSGTKIGGTIFDRFGRRHTAAELLAYANPQKLRVLIYATVQKIVFDTSGTRPRVTGVIFKDENGNQHQALLSNRKGSEVILSSGAIGSPQMLMLSGIGPKKELQRLKIPLVLENEHVGKGMADNPMNTILVPSKQPIEQSLIQTVGITKMGVYVEASTGFGQSPESIHTHYGVMSDKNELFSTVPAKQRRPEATQAYIRRNKYQLHEAFNGSFILEKLAYPISRGHLSLLNTNVDDNPSVTFNYFKHPVDLQRCVEAIRLVSKVVTSKRFLNYTQCDKQNVHEMLSLSVKANINLRPKQVNDTKSMAQFCKDTVVTIWHYHGGCLVGKVVSPDRKVLGVNRLRVIDGSTFDESPGTNPQATVMMMGRYMGVKILRKRLGNKAGV</sequence>
<evidence type="ECO:0000256" key="3">
    <source>
        <dbReference type="ARBA" id="ARBA00022801"/>
    </source>
</evidence>
<dbReference type="PROSITE" id="PS51715">
    <property type="entry name" value="G_GB1_RHD3"/>
    <property type="match status" value="1"/>
</dbReference>
<dbReference type="SUPFAM" id="SSF52540">
    <property type="entry name" value="P-loop containing nucleoside triphosphate hydrolases"/>
    <property type="match status" value="2"/>
</dbReference>
<dbReference type="CDD" id="cd01851">
    <property type="entry name" value="GBP"/>
    <property type="match status" value="1"/>
</dbReference>
<dbReference type="InterPro" id="IPR046758">
    <property type="entry name" value="Sey1/RHD3-like_3HB"/>
</dbReference>
<dbReference type="InterPro" id="IPR007867">
    <property type="entry name" value="GMC_OxRtase_C"/>
</dbReference>
<keyword evidence="3 8" id="KW-0378">Hydrolase</keyword>
<dbReference type="SUPFAM" id="SSF54373">
    <property type="entry name" value="FAD-linked reductases, C-terminal domain"/>
    <property type="match status" value="1"/>
</dbReference>
<comment type="caution">
    <text evidence="11">The sequence shown here is derived from an EMBL/GenBank/DDBJ whole genome shotgun (WGS) entry which is preliminary data.</text>
</comment>